<dbReference type="SUPFAM" id="SSF48264">
    <property type="entry name" value="Cytochrome P450"/>
    <property type="match status" value="1"/>
</dbReference>
<sequence length="56" mass="6574">MVHWFLYELKFKYGPVLRLRIGSVDTMVIQSAKAAVELFKNHDASFYDQTVPYVFC</sequence>
<dbReference type="OrthoDB" id="1055148at2759"/>
<dbReference type="GO" id="GO:0016705">
    <property type="term" value="F:oxidoreductase activity, acting on paired donors, with incorporation or reduction of molecular oxygen"/>
    <property type="evidence" value="ECO:0007669"/>
    <property type="project" value="InterPro"/>
</dbReference>
<name>A0A067JQB5_JATCU</name>
<dbReference type="GO" id="GO:0005506">
    <property type="term" value="F:iron ion binding"/>
    <property type="evidence" value="ECO:0007669"/>
    <property type="project" value="InterPro"/>
</dbReference>
<dbReference type="GO" id="GO:0004497">
    <property type="term" value="F:monooxygenase activity"/>
    <property type="evidence" value="ECO:0007669"/>
    <property type="project" value="InterPro"/>
</dbReference>
<evidence type="ECO:0000313" key="1">
    <source>
        <dbReference type="EMBL" id="KDP26151.1"/>
    </source>
</evidence>
<dbReference type="PANTHER" id="PTHR24299">
    <property type="entry name" value="CYTOCHROME P450 FAMILY 1"/>
    <property type="match status" value="1"/>
</dbReference>
<dbReference type="GO" id="GO:0020037">
    <property type="term" value="F:heme binding"/>
    <property type="evidence" value="ECO:0007669"/>
    <property type="project" value="InterPro"/>
</dbReference>
<proteinExistence type="predicted"/>
<dbReference type="Proteomes" id="UP000027138">
    <property type="component" value="Unassembled WGS sequence"/>
</dbReference>
<protein>
    <submittedName>
        <fullName evidence="1">Uncharacterized protein</fullName>
    </submittedName>
</protein>
<reference evidence="1 2" key="1">
    <citation type="journal article" date="2014" name="PLoS ONE">
        <title>Global Analysis of Gene Expression Profiles in Physic Nut (Jatropha curcas L.) Seedlings Exposed to Salt Stress.</title>
        <authorList>
            <person name="Zhang L."/>
            <person name="Zhang C."/>
            <person name="Wu P."/>
            <person name="Chen Y."/>
            <person name="Li M."/>
            <person name="Jiang H."/>
            <person name="Wu G."/>
        </authorList>
    </citation>
    <scope>NUCLEOTIDE SEQUENCE [LARGE SCALE GENOMIC DNA]</scope>
    <source>
        <strain evidence="2">cv. GZQX0401</strain>
        <tissue evidence="1">Young leaves</tissue>
    </source>
</reference>
<organism evidence="1 2">
    <name type="scientific">Jatropha curcas</name>
    <name type="common">Barbados nut</name>
    <dbReference type="NCBI Taxonomy" id="180498"/>
    <lineage>
        <taxon>Eukaryota</taxon>
        <taxon>Viridiplantae</taxon>
        <taxon>Streptophyta</taxon>
        <taxon>Embryophyta</taxon>
        <taxon>Tracheophyta</taxon>
        <taxon>Spermatophyta</taxon>
        <taxon>Magnoliopsida</taxon>
        <taxon>eudicotyledons</taxon>
        <taxon>Gunneridae</taxon>
        <taxon>Pentapetalae</taxon>
        <taxon>rosids</taxon>
        <taxon>fabids</taxon>
        <taxon>Malpighiales</taxon>
        <taxon>Euphorbiaceae</taxon>
        <taxon>Crotonoideae</taxon>
        <taxon>Jatropheae</taxon>
        <taxon>Jatropha</taxon>
    </lineage>
</organism>
<dbReference type="AlphaFoldDB" id="A0A067JQB5"/>
<dbReference type="Pfam" id="PF00067">
    <property type="entry name" value="p450"/>
    <property type="match status" value="1"/>
</dbReference>
<accession>A0A067JQB5</accession>
<dbReference type="Gene3D" id="1.10.630.10">
    <property type="entry name" value="Cytochrome P450"/>
    <property type="match status" value="1"/>
</dbReference>
<dbReference type="EMBL" id="KK914926">
    <property type="protein sequence ID" value="KDP26151.1"/>
    <property type="molecule type" value="Genomic_DNA"/>
</dbReference>
<evidence type="ECO:0000313" key="2">
    <source>
        <dbReference type="Proteomes" id="UP000027138"/>
    </source>
</evidence>
<gene>
    <name evidence="1" type="ORF">JCGZ_22832</name>
</gene>
<dbReference type="InterPro" id="IPR001128">
    <property type="entry name" value="Cyt_P450"/>
</dbReference>
<keyword evidence="2" id="KW-1185">Reference proteome</keyword>
<dbReference type="PANTHER" id="PTHR24299:SF58">
    <property type="entry name" value="CYTOCHROME P450"/>
    <property type="match status" value="1"/>
</dbReference>
<dbReference type="InterPro" id="IPR036396">
    <property type="entry name" value="Cyt_P450_sf"/>
</dbReference>